<feature type="domain" description="Phage tail tape measure protein" evidence="3">
    <location>
        <begin position="211"/>
        <end position="410"/>
    </location>
</feature>
<keyword evidence="2" id="KW-0472">Membrane</keyword>
<feature type="transmembrane region" description="Helical" evidence="2">
    <location>
        <begin position="564"/>
        <end position="582"/>
    </location>
</feature>
<dbReference type="Gene3D" id="1.20.1270.60">
    <property type="entry name" value="Arfaptin homology (AH) domain/BAR domain"/>
    <property type="match status" value="1"/>
</dbReference>
<accession>A0A376CXJ5</accession>
<dbReference type="InterPro" id="IPR023346">
    <property type="entry name" value="Lysozyme-like_dom_sf"/>
</dbReference>
<proteinExistence type="predicted"/>
<protein>
    <submittedName>
        <fullName evidence="4">Immunity-specific protein Beta241</fullName>
    </submittedName>
</protein>
<keyword evidence="2" id="KW-1133">Transmembrane helix</keyword>
<feature type="coiled-coil region" evidence="1">
    <location>
        <begin position="114"/>
        <end position="141"/>
    </location>
</feature>
<evidence type="ECO:0000313" key="4">
    <source>
        <dbReference type="EMBL" id="STC77539.1"/>
    </source>
</evidence>
<evidence type="ECO:0000256" key="2">
    <source>
        <dbReference type="SAM" id="Phobius"/>
    </source>
</evidence>
<keyword evidence="2" id="KW-0812">Transmembrane</keyword>
<dbReference type="InterPro" id="IPR027267">
    <property type="entry name" value="AH/BAR_dom_sf"/>
</dbReference>
<sequence length="2093" mass="224749">MARDAQYVPILPSFDGFFKEVGKGAEKGGAQAGKTFADSMAREVKKAEGAVEKATLQVERARVRQANAADKTTVASAKLAEVMEKENAKASEIAKARTDLAKAQRDEELNTKALEAANVKLQRAQTDLTKKTQEAEDATGDFAKAQAAAGDSSDGLIAGLDKTKLAFAAVSGAIAAVGGALYGIGTTFDEAWDTIRVGTGASGEALEGLKDTARNVAAEVPASIEDIGTAVADINTRLGLTGEPLEKFASQMIQLENLGVDADINAVSQALNGFGVEAESMPDALDELFQVSQATGLSVTELSNSAVKAGPALREFGFSLGDSAALAGQLDKAGINADGTMQRMQRALAEFAKEGRDAPSALMETIEQIDELVASGQSIEAIDMASGLFGTRGAAQFVDAVKTGTLSVDDFMAATGATEDTILGVAEETMSFAEQWQVFKNRALLAIEPVSEAVFNLAGGAMETAADKLEVIAEWMTSTLIPAVSSFVDWVDRSAGAIAAAAVPVGILAGAYGALVLQQKIATAGGFLQWLMKLTAVEKAHAAVTKGVAAAQAALNTVMNANPIFLVVTAVTALVAGLAIFFTKTETGREIWGNFTDGLTAGWEKFTGVFKSSIDWISDAFTGLKALIVDGDFTGALASAFGLEENSPVVGFLLGVRDAFITVWDAGKAALGWIANALKVTFAVVGTAAIYPFIAGWNVLSTAIQFAWSNIFKPVFSGIGSLISGLWNNVLKPIGGLIKSGWDLLVGAIQAGASIVTDVIFPAIGAAASWLWDNALGPYFDNIRAGFDMLVNGLVAGAEWIQNSVWNPIVAGATWLWDNGLQPVFSMIVDGWNWVGNALGEMGEWVRINVIEAFAAAVSWLWEEGISPVLEWISGKWDWMTSMLNDGFVFVRDTVFAGLKLALDSVKAAFDVAVDGIGKAWDMIRDLTRRPVEFVVNTVYNNGIRKAWNAVGKLVGLDELPEYRFSTGGILPGYTPGRDVYDFIEPNTGMRIGLSGGEPILRPEAGRVLGSGWVDGINSAARIGGVKGVRDFLYGPDSGKLGGFAAGGVVGSIVDWVHKYYPMMTITSTFRNSNDNHGRGLAVDFSNSTDSTPQMRSAAQNLFDNYGKGLLELIHSPFNHNVKNGQDKGDGFGWYGASIMNQHRNHVHVASPQPLGDPKTMVEMVWDGAQAVFASLRDRVSGLFNPIINAVKEKVDSFKAPGIIGELPGAMFGSLWDAAKDFILGKADESDNYGGPGGTSGNVESWREMAMAAMRRNGFNADDPAQVNAMLKQIMSESSGIPDRAQEIVDINGTGESAGLGLLQIIPGTFADFRDPSLPNDRRDPWANMNAALRYYKSKYGTDLTTMWGHGHGYALGGILPALTRLYDRGGWLPHGAMALNLSGRPEPVLTDEHWDRVSELIRQVGEMVPHLKATTDVIADILIPAMRELAAAWTGETDGARVHLSRLIGEDNARAASWSAAWAGTASVKDLFDTFTKLPGLDTYTRVFAGIVDGHDAVLQKYDEHDKALKNIADKEEALAEARKALKEAESGAIELDKNDKRKLAAAEEKLAKARKDGKPEKIAEAEKKLAEVREDIADKQANSEEKKKEAIKAAQEKVLAAELDLSNARGAAADIAKAAGQAQIALAIEVANVVFDVIDTLITNFTAARTAVWGGVVEMMGSVRELTELIAKQREAVVGLALDFVAAHIDVREAARQTRFTQIAGAEATLKAARGVAEAQAAFDEQRRKDMKSNIGMYTDLSLATDRWRWNVKEDTDAALDNMSEWSDETMAAYEALQAAHVGMQIEELKAQEANLDAVHSQHMAVLDLADTSRNMQKAMQKLAVLSREAFGFDQVGATVGERYAKLARENAEIEAKKAQASTWMNPANWFNGYYKNANRRQEQIRKEMDELAARDDFQGVAMTDKEIRKMTAGAGFMGLFGGAGDIDDLINNSPLGDAARSLDKVQWETDLIDLKDSQNELSSTIERGTAELAYRNQKGELADRIRAKELERDSHSNWSEYWRATNDEVRAAIADIATYQGDTAKSLKAIADKKSTLVFQIPEGKDALSVRELEEIQEAMRKQNADIELRLEKMENPRLGGAAVSGRVRA</sequence>
<organism evidence="4 5">
    <name type="scientific">Corynebacterium minutissimum</name>
    <dbReference type="NCBI Taxonomy" id="38301"/>
    <lineage>
        <taxon>Bacteria</taxon>
        <taxon>Bacillati</taxon>
        <taxon>Actinomycetota</taxon>
        <taxon>Actinomycetes</taxon>
        <taxon>Mycobacteriales</taxon>
        <taxon>Corynebacteriaceae</taxon>
        <taxon>Corynebacterium</taxon>
    </lineage>
</organism>
<dbReference type="Proteomes" id="UP000254287">
    <property type="component" value="Unassembled WGS sequence"/>
</dbReference>
<reference evidence="4 5" key="1">
    <citation type="submission" date="2018-06" db="EMBL/GenBank/DDBJ databases">
        <authorList>
            <consortium name="Pathogen Informatics"/>
            <person name="Doyle S."/>
        </authorList>
    </citation>
    <scope>NUCLEOTIDE SEQUENCE [LARGE SCALE GENOMIC DNA]</scope>
    <source>
        <strain evidence="4 5">NCTC10289</strain>
    </source>
</reference>
<name>A0A376CXJ5_9CORY</name>
<dbReference type="SUPFAM" id="SSF53955">
    <property type="entry name" value="Lysozyme-like"/>
    <property type="match status" value="1"/>
</dbReference>
<dbReference type="EMBL" id="UFXP01000001">
    <property type="protein sequence ID" value="STC77539.1"/>
    <property type="molecule type" value="Genomic_DNA"/>
</dbReference>
<dbReference type="RefSeq" id="WP_115021850.1">
    <property type="nucleotide sequence ID" value="NZ_CP069533.1"/>
</dbReference>
<keyword evidence="1" id="KW-0175">Coiled coil</keyword>
<feature type="coiled-coil region" evidence="1">
    <location>
        <begin position="1506"/>
        <end position="1613"/>
    </location>
</feature>
<evidence type="ECO:0000259" key="3">
    <source>
        <dbReference type="Pfam" id="PF10145"/>
    </source>
</evidence>
<dbReference type="Pfam" id="PF10145">
    <property type="entry name" value="PhageMin_Tail"/>
    <property type="match status" value="1"/>
</dbReference>
<evidence type="ECO:0000313" key="5">
    <source>
        <dbReference type="Proteomes" id="UP000254287"/>
    </source>
</evidence>
<dbReference type="InterPro" id="IPR010090">
    <property type="entry name" value="Phage_tape_meas"/>
</dbReference>
<evidence type="ECO:0000256" key="1">
    <source>
        <dbReference type="SAM" id="Coils"/>
    </source>
</evidence>
<feature type="coiled-coil region" evidence="1">
    <location>
        <begin position="37"/>
        <end position="64"/>
    </location>
</feature>
<gene>
    <name evidence="4" type="primary">beta241_2</name>
    <name evidence="4" type="ORF">NCTC10289_01287</name>
</gene>